<dbReference type="InterPro" id="IPR036721">
    <property type="entry name" value="RCK_C_sf"/>
</dbReference>
<dbReference type="InterPro" id="IPR006037">
    <property type="entry name" value="RCK_C"/>
</dbReference>
<feature type="domain" description="RCK N-terminal" evidence="7">
    <location>
        <begin position="234"/>
        <end position="354"/>
    </location>
</feature>
<evidence type="ECO:0000256" key="4">
    <source>
        <dbReference type="ARBA" id="ARBA00022958"/>
    </source>
</evidence>
<feature type="domain" description="RCK C-terminal" evidence="8">
    <location>
        <begin position="144"/>
        <end position="229"/>
    </location>
</feature>
<dbReference type="NCBIfam" id="NF007030">
    <property type="entry name" value="PRK09496.1-1"/>
    <property type="match status" value="1"/>
</dbReference>
<evidence type="ECO:0000256" key="6">
    <source>
        <dbReference type="ARBA" id="ARBA00023065"/>
    </source>
</evidence>
<evidence type="ECO:0000256" key="3">
    <source>
        <dbReference type="ARBA" id="ARBA00022538"/>
    </source>
</evidence>
<dbReference type="NCBIfam" id="NF007031">
    <property type="entry name" value="PRK09496.1-2"/>
    <property type="match status" value="1"/>
</dbReference>
<dbReference type="NCBIfam" id="NF007032">
    <property type="entry name" value="PRK09496.1-4"/>
    <property type="match status" value="1"/>
</dbReference>
<dbReference type="RefSeq" id="WP_199046520.1">
    <property type="nucleotide sequence ID" value="NZ_JAELXT010000002.1"/>
</dbReference>
<organism evidence="9 10">
    <name type="scientific">Microvirga splendida</name>
    <dbReference type="NCBI Taxonomy" id="2795727"/>
    <lineage>
        <taxon>Bacteria</taxon>
        <taxon>Pseudomonadati</taxon>
        <taxon>Pseudomonadota</taxon>
        <taxon>Alphaproteobacteria</taxon>
        <taxon>Hyphomicrobiales</taxon>
        <taxon>Methylobacteriaceae</taxon>
        <taxon>Microvirga</taxon>
    </lineage>
</organism>
<dbReference type="InterPro" id="IPR003148">
    <property type="entry name" value="RCK_N"/>
</dbReference>
<keyword evidence="4" id="KW-0630">Potassium</keyword>
<dbReference type="SUPFAM" id="SSF51735">
    <property type="entry name" value="NAD(P)-binding Rossmann-fold domains"/>
    <property type="match status" value="2"/>
</dbReference>
<dbReference type="PRINTS" id="PR00335">
    <property type="entry name" value="KUPTAKETRKA"/>
</dbReference>
<dbReference type="InterPro" id="IPR036291">
    <property type="entry name" value="NAD(P)-bd_dom_sf"/>
</dbReference>
<dbReference type="SUPFAM" id="SSF116726">
    <property type="entry name" value="TrkA C-terminal domain-like"/>
    <property type="match status" value="2"/>
</dbReference>
<evidence type="ECO:0000256" key="5">
    <source>
        <dbReference type="ARBA" id="ARBA00023027"/>
    </source>
</evidence>
<evidence type="ECO:0000259" key="8">
    <source>
        <dbReference type="PROSITE" id="PS51202"/>
    </source>
</evidence>
<dbReference type="InterPro" id="IPR050721">
    <property type="entry name" value="Trk_Ktr_HKT_K-transport"/>
</dbReference>
<keyword evidence="6" id="KW-0406">Ion transport</keyword>
<dbReference type="EMBL" id="JAELXT010000002">
    <property type="protein sequence ID" value="MBJ6124349.1"/>
    <property type="molecule type" value="Genomic_DNA"/>
</dbReference>
<reference evidence="10" key="1">
    <citation type="submission" date="2020-12" db="EMBL/GenBank/DDBJ databases">
        <title>Hymenobacter sp.</title>
        <authorList>
            <person name="Kim M.K."/>
        </authorList>
    </citation>
    <scope>NUCLEOTIDE SEQUENCE [LARGE SCALE GENOMIC DNA]</scope>
    <source>
        <strain evidence="10">BT325</strain>
    </source>
</reference>
<dbReference type="PANTHER" id="PTHR43833:SF5">
    <property type="entry name" value="TRK SYSTEM POTASSIUM UPTAKE PROTEIN TRKA"/>
    <property type="match status" value="1"/>
</dbReference>
<sequence>MRVIVCGAGQVGSTIARHLASEGIDVTVIDSSPEQARRVDESYDVRGMVGHASHPEVLERAGARDADMLIAVTRSDEVNMVACQVAYSLFNIPRRIARVRHSGYLERKHRGLYAQDQMPIDVIISPEIEVASGIERRFRTPGAFDTVPLAEGRVQLLGIHCNSGACSLLGRPLSELKTCLPDAGLVVMAVVRNGQAFVPHGSDRIEAGDDVYVVTETGQADRIMRFFGHEEEVARRVIIVGGGNVGLNLANRLAHSAPGTSLRVIESSRERAEFISQELGDSAVVLHGDALDKETLTEANVQAAETIIAVTNDDETNIFASVLAKRAGCARAITLVNKSSYEPLLPTLGIDTVVAPNAITISSILRHVRHRSVSALYTLREEFGEVIEATAQAGSRLVRGSIREVEVPPGMLIGAIVRDDKVIIPTSSTTIEAGDRVIALVTYRALRKAEALLAGPHRDEP</sequence>
<dbReference type="Pfam" id="PF02080">
    <property type="entry name" value="TrkA_C"/>
    <property type="match status" value="2"/>
</dbReference>
<gene>
    <name evidence="9" type="primary">trkA</name>
    <name evidence="9" type="ORF">JAO75_02895</name>
</gene>
<dbReference type="Proteomes" id="UP000620670">
    <property type="component" value="Unassembled WGS sequence"/>
</dbReference>
<dbReference type="NCBIfam" id="NF007039">
    <property type="entry name" value="PRK09496.3-2"/>
    <property type="match status" value="1"/>
</dbReference>
<dbReference type="PROSITE" id="PS51202">
    <property type="entry name" value="RCK_C"/>
    <property type="match status" value="2"/>
</dbReference>
<dbReference type="Gene3D" id="3.30.70.1450">
    <property type="entry name" value="Regulator of K+ conductance, C-terminal domain"/>
    <property type="match status" value="2"/>
</dbReference>
<dbReference type="InterPro" id="IPR006036">
    <property type="entry name" value="K_uptake_TrkA"/>
</dbReference>
<feature type="domain" description="RCK C-terminal" evidence="8">
    <location>
        <begin position="374"/>
        <end position="455"/>
    </location>
</feature>
<protein>
    <recommendedName>
        <fullName evidence="1">Trk system potassium uptake protein TrkA</fullName>
    </recommendedName>
</protein>
<evidence type="ECO:0000256" key="1">
    <source>
        <dbReference type="ARBA" id="ARBA00017378"/>
    </source>
</evidence>
<comment type="caution">
    <text evidence="9">The sequence shown here is derived from an EMBL/GenBank/DDBJ whole genome shotgun (WGS) entry which is preliminary data.</text>
</comment>
<dbReference type="PANTHER" id="PTHR43833">
    <property type="entry name" value="POTASSIUM CHANNEL PROTEIN 2-RELATED-RELATED"/>
    <property type="match status" value="1"/>
</dbReference>
<keyword evidence="2" id="KW-0813">Transport</keyword>
<dbReference type="Pfam" id="PF02254">
    <property type="entry name" value="TrkA_N"/>
    <property type="match status" value="2"/>
</dbReference>
<proteinExistence type="predicted"/>
<evidence type="ECO:0000313" key="9">
    <source>
        <dbReference type="EMBL" id="MBJ6124349.1"/>
    </source>
</evidence>
<accession>A0ABS0XWB4</accession>
<name>A0ABS0XWB4_9HYPH</name>
<feature type="domain" description="RCK N-terminal" evidence="7">
    <location>
        <begin position="1"/>
        <end position="124"/>
    </location>
</feature>
<dbReference type="PROSITE" id="PS51201">
    <property type="entry name" value="RCK_N"/>
    <property type="match status" value="2"/>
</dbReference>
<evidence type="ECO:0000259" key="7">
    <source>
        <dbReference type="PROSITE" id="PS51201"/>
    </source>
</evidence>
<keyword evidence="10" id="KW-1185">Reference proteome</keyword>
<keyword evidence="3" id="KW-0633">Potassium transport</keyword>
<evidence type="ECO:0000313" key="10">
    <source>
        <dbReference type="Proteomes" id="UP000620670"/>
    </source>
</evidence>
<evidence type="ECO:0000256" key="2">
    <source>
        <dbReference type="ARBA" id="ARBA00022448"/>
    </source>
</evidence>
<dbReference type="Gene3D" id="3.40.50.720">
    <property type="entry name" value="NAD(P)-binding Rossmann-like Domain"/>
    <property type="match status" value="2"/>
</dbReference>
<keyword evidence="5" id="KW-0520">NAD</keyword>